<dbReference type="InterPro" id="IPR006044">
    <property type="entry name" value="11S_seedstore_pln"/>
</dbReference>
<dbReference type="PANTHER" id="PTHR31189:SF45">
    <property type="entry name" value="OS09G0552500 PROTEIN"/>
    <property type="match status" value="1"/>
</dbReference>
<feature type="domain" description="Cupin type-1" evidence="9">
    <location>
        <begin position="180"/>
        <end position="329"/>
    </location>
</feature>
<evidence type="ECO:0000256" key="5">
    <source>
        <dbReference type="ARBA" id="ARBA00022761"/>
    </source>
</evidence>
<evidence type="ECO:0000256" key="4">
    <source>
        <dbReference type="ARBA" id="ARBA00022554"/>
    </source>
</evidence>
<evidence type="ECO:0000256" key="7">
    <source>
        <dbReference type="ARBA" id="ARBA00023129"/>
    </source>
</evidence>
<name>A0AAN9SLB7_PSOTE</name>
<evidence type="ECO:0000256" key="1">
    <source>
        <dbReference type="ARBA" id="ARBA00004240"/>
    </source>
</evidence>
<keyword evidence="4" id="KW-0926">Vacuole</keyword>
<dbReference type="SMART" id="SM00835">
    <property type="entry name" value="Cupin_1"/>
    <property type="match status" value="2"/>
</dbReference>
<reference evidence="10 11" key="1">
    <citation type="submission" date="2024-01" db="EMBL/GenBank/DDBJ databases">
        <title>The genomes of 5 underutilized Papilionoideae crops provide insights into root nodulation and disease resistanc.</title>
        <authorList>
            <person name="Jiang F."/>
        </authorList>
    </citation>
    <scope>NUCLEOTIDE SEQUENCE [LARGE SCALE GENOMIC DNA]</scope>
    <source>
        <strain evidence="10">DUOXIRENSHENG_FW03</strain>
        <tissue evidence="10">Leaves</tissue>
    </source>
</reference>
<sequence length="348" mass="37798">MFEGDGGSYYSWSSSEMPILARTNVGAGRLVLHPRGFALPHYADSSKIGYVIQGSDGVVGMVLANSGEEVVLKLKQGDILPVPIGSVSWWFNDGDTDLVIVFLGETSKALIPGQFTYFLLTGAQGLIGAFSHELTTKVYDLDKYEVNKLTKSQTGVLIVKLHKSQPMPMPQIDLTKKLVYNIDAAPAQNNVENAGLVKTLTDKHFPFIGDVGLSVIRVKLEPCAIKAPSYPTHATLQLIYIARGRGKIEIVGFDGKRALDSQVKAGDLLVVPQFFVVAQMAGEEGMETYSIVTTTKPLFEELAGKTSIWGAMSSSVEEVALNVDSEFQKLFISKIKKSTNLIPPTKLV</sequence>
<feature type="domain" description="Cupin type-1" evidence="9">
    <location>
        <begin position="2"/>
        <end position="147"/>
    </location>
</feature>
<dbReference type="Proteomes" id="UP001386955">
    <property type="component" value="Unassembled WGS sequence"/>
</dbReference>
<keyword evidence="11" id="KW-1185">Reference proteome</keyword>
<dbReference type="CDD" id="cd02242">
    <property type="entry name" value="cupin_11S_legumin_N"/>
    <property type="match status" value="1"/>
</dbReference>
<comment type="subcellular location">
    <subcellularLocation>
        <location evidence="1">Endoplasmic reticulum</location>
    </subcellularLocation>
    <subcellularLocation>
        <location evidence="2">Protein storage vacuole</location>
    </subcellularLocation>
</comment>
<evidence type="ECO:0000313" key="11">
    <source>
        <dbReference type="Proteomes" id="UP001386955"/>
    </source>
</evidence>
<dbReference type="GO" id="GO:0000326">
    <property type="term" value="C:protein storage vacuole"/>
    <property type="evidence" value="ECO:0007669"/>
    <property type="project" value="UniProtKB-SubCell"/>
</dbReference>
<comment type="caution">
    <text evidence="10">The sequence shown here is derived from an EMBL/GenBank/DDBJ whole genome shotgun (WGS) entry which is preliminary data.</text>
</comment>
<dbReference type="PRINTS" id="PR00439">
    <property type="entry name" value="11SGLOBULIN"/>
</dbReference>
<evidence type="ECO:0000256" key="8">
    <source>
        <dbReference type="ARBA" id="ARBA00023157"/>
    </source>
</evidence>
<dbReference type="InterPro" id="IPR050253">
    <property type="entry name" value="Seed_Storage-Functional"/>
</dbReference>
<dbReference type="InterPro" id="IPR011051">
    <property type="entry name" value="RmlC_Cupin_sf"/>
</dbReference>
<gene>
    <name evidence="10" type="ORF">VNO78_10864</name>
</gene>
<evidence type="ECO:0000256" key="3">
    <source>
        <dbReference type="ARBA" id="ARBA00007178"/>
    </source>
</evidence>
<dbReference type="InterPro" id="IPR006045">
    <property type="entry name" value="Cupin_1"/>
</dbReference>
<keyword evidence="8" id="KW-1015">Disulfide bond</keyword>
<dbReference type="Pfam" id="PF00190">
    <property type="entry name" value="Cupin_1"/>
    <property type="match status" value="2"/>
</dbReference>
<proteinExistence type="inferred from homology"/>
<comment type="similarity">
    <text evidence="3">Belongs to the 11S seed storage protein (globulins) family.</text>
</comment>
<dbReference type="GO" id="GO:0045735">
    <property type="term" value="F:nutrient reservoir activity"/>
    <property type="evidence" value="ECO:0007669"/>
    <property type="project" value="UniProtKB-KW"/>
</dbReference>
<evidence type="ECO:0000313" key="10">
    <source>
        <dbReference type="EMBL" id="KAK7399676.1"/>
    </source>
</evidence>
<evidence type="ECO:0000256" key="6">
    <source>
        <dbReference type="ARBA" id="ARBA00022824"/>
    </source>
</evidence>
<dbReference type="InterPro" id="IPR014710">
    <property type="entry name" value="RmlC-like_jellyroll"/>
</dbReference>
<dbReference type="PANTHER" id="PTHR31189">
    <property type="entry name" value="OS03G0336100 PROTEIN-RELATED"/>
    <property type="match status" value="1"/>
</dbReference>
<dbReference type="GO" id="GO:0005783">
    <property type="term" value="C:endoplasmic reticulum"/>
    <property type="evidence" value="ECO:0007669"/>
    <property type="project" value="UniProtKB-SubCell"/>
</dbReference>
<dbReference type="CDD" id="cd02243">
    <property type="entry name" value="cupin_11S_legumin_C"/>
    <property type="match status" value="1"/>
</dbReference>
<dbReference type="SUPFAM" id="SSF51182">
    <property type="entry name" value="RmlC-like cupins"/>
    <property type="match status" value="1"/>
</dbReference>
<protein>
    <recommendedName>
        <fullName evidence="9">Cupin type-1 domain-containing protein</fullName>
    </recommendedName>
</protein>
<dbReference type="AlphaFoldDB" id="A0AAN9SLB7"/>
<organism evidence="10 11">
    <name type="scientific">Psophocarpus tetragonolobus</name>
    <name type="common">Winged bean</name>
    <name type="synonym">Dolichos tetragonolobus</name>
    <dbReference type="NCBI Taxonomy" id="3891"/>
    <lineage>
        <taxon>Eukaryota</taxon>
        <taxon>Viridiplantae</taxon>
        <taxon>Streptophyta</taxon>
        <taxon>Embryophyta</taxon>
        <taxon>Tracheophyta</taxon>
        <taxon>Spermatophyta</taxon>
        <taxon>Magnoliopsida</taxon>
        <taxon>eudicotyledons</taxon>
        <taxon>Gunneridae</taxon>
        <taxon>Pentapetalae</taxon>
        <taxon>rosids</taxon>
        <taxon>fabids</taxon>
        <taxon>Fabales</taxon>
        <taxon>Fabaceae</taxon>
        <taxon>Papilionoideae</taxon>
        <taxon>50 kb inversion clade</taxon>
        <taxon>NPAAA clade</taxon>
        <taxon>indigoferoid/millettioid clade</taxon>
        <taxon>Phaseoleae</taxon>
        <taxon>Psophocarpus</taxon>
    </lineage>
</organism>
<keyword evidence="7" id="KW-0708">Seed storage protein</keyword>
<dbReference type="Gene3D" id="2.60.120.10">
    <property type="entry name" value="Jelly Rolls"/>
    <property type="match status" value="2"/>
</dbReference>
<keyword evidence="6" id="KW-0256">Endoplasmic reticulum</keyword>
<evidence type="ECO:0000259" key="9">
    <source>
        <dbReference type="SMART" id="SM00835"/>
    </source>
</evidence>
<evidence type="ECO:0000256" key="2">
    <source>
        <dbReference type="ARBA" id="ARBA00004558"/>
    </source>
</evidence>
<dbReference type="EMBL" id="JAYMYS010000003">
    <property type="protein sequence ID" value="KAK7399676.1"/>
    <property type="molecule type" value="Genomic_DNA"/>
</dbReference>
<keyword evidence="5" id="KW-0758">Storage protein</keyword>
<accession>A0AAN9SLB7</accession>